<dbReference type="Proteomes" id="UP001154078">
    <property type="component" value="Chromosome 5"/>
</dbReference>
<evidence type="ECO:0000313" key="2">
    <source>
        <dbReference type="EMBL" id="CAH0558258.1"/>
    </source>
</evidence>
<dbReference type="OrthoDB" id="6765716at2759"/>
<reference evidence="2" key="1">
    <citation type="submission" date="2021-12" db="EMBL/GenBank/DDBJ databases">
        <authorList>
            <person name="King R."/>
        </authorList>
    </citation>
    <scope>NUCLEOTIDE SEQUENCE</scope>
</reference>
<keyword evidence="1" id="KW-0732">Signal</keyword>
<evidence type="ECO:0000256" key="1">
    <source>
        <dbReference type="SAM" id="SignalP"/>
    </source>
</evidence>
<dbReference type="InterPro" id="IPR038606">
    <property type="entry name" value="To_sf"/>
</dbReference>
<gene>
    <name evidence="2" type="ORF">MELIAE_LOCUS8771</name>
</gene>
<feature type="chain" id="PRO_5040400138" evidence="1">
    <location>
        <begin position="16"/>
        <end position="201"/>
    </location>
</feature>
<accession>A0A9P0FKL7</accession>
<sequence length="201" mass="23151">MYKFVFLTFVVLVSSSDDKDLPPNFPKCYRDWPIEKFDDCMVKATEILQPILRVGVKKLGFPPLNPLLLPEVTLEQEGNTAAYKAYVTNFALYGLDNYNFKKIHFDWKKHYAVVEVDFDQVYITGIYVFNGKLLQIPLEGQGDFKANITKATQKTIKDNIADLVETLKPAVVEVIISLFKNVYFKEMDSIPYDTLFPKTKK</sequence>
<evidence type="ECO:0000313" key="3">
    <source>
        <dbReference type="Proteomes" id="UP001154078"/>
    </source>
</evidence>
<dbReference type="Gene3D" id="3.15.10.30">
    <property type="entry name" value="Haemolymph juvenile hormone binding protein"/>
    <property type="match status" value="1"/>
</dbReference>
<dbReference type="SMART" id="SM00700">
    <property type="entry name" value="JHBP"/>
    <property type="match status" value="1"/>
</dbReference>
<dbReference type="AlphaFoldDB" id="A0A9P0FKL7"/>
<dbReference type="EMBL" id="OV121136">
    <property type="protein sequence ID" value="CAH0558258.1"/>
    <property type="molecule type" value="Genomic_DNA"/>
</dbReference>
<keyword evidence="3" id="KW-1185">Reference proteome</keyword>
<dbReference type="InterPro" id="IPR010562">
    <property type="entry name" value="Haemolymph_juvenile_hormone-bd"/>
</dbReference>
<name>A0A9P0FKL7_BRAAE</name>
<dbReference type="PANTHER" id="PTHR11008:SF32">
    <property type="entry name" value="CIRCADIAN CLOCK-CONTROLLED PROTEIN DAYWAKE-RELATED"/>
    <property type="match status" value="1"/>
</dbReference>
<proteinExistence type="predicted"/>
<dbReference type="Pfam" id="PF06585">
    <property type="entry name" value="JHBP"/>
    <property type="match status" value="1"/>
</dbReference>
<dbReference type="PANTHER" id="PTHR11008">
    <property type="entry name" value="PROTEIN TAKEOUT-LIKE PROTEIN"/>
    <property type="match status" value="1"/>
</dbReference>
<protein>
    <submittedName>
        <fullName evidence="2">Uncharacterized protein</fullName>
    </submittedName>
</protein>
<organism evidence="2 3">
    <name type="scientific">Brassicogethes aeneus</name>
    <name type="common">Rape pollen beetle</name>
    <name type="synonym">Meligethes aeneus</name>
    <dbReference type="NCBI Taxonomy" id="1431903"/>
    <lineage>
        <taxon>Eukaryota</taxon>
        <taxon>Metazoa</taxon>
        <taxon>Ecdysozoa</taxon>
        <taxon>Arthropoda</taxon>
        <taxon>Hexapoda</taxon>
        <taxon>Insecta</taxon>
        <taxon>Pterygota</taxon>
        <taxon>Neoptera</taxon>
        <taxon>Endopterygota</taxon>
        <taxon>Coleoptera</taxon>
        <taxon>Polyphaga</taxon>
        <taxon>Cucujiformia</taxon>
        <taxon>Nitidulidae</taxon>
        <taxon>Meligethinae</taxon>
        <taxon>Brassicogethes</taxon>
    </lineage>
</organism>
<feature type="signal peptide" evidence="1">
    <location>
        <begin position="1"/>
        <end position="15"/>
    </location>
</feature>
<dbReference type="GO" id="GO:0005615">
    <property type="term" value="C:extracellular space"/>
    <property type="evidence" value="ECO:0007669"/>
    <property type="project" value="TreeGrafter"/>
</dbReference>